<evidence type="ECO:0000256" key="9">
    <source>
        <dbReference type="ARBA" id="ARBA00022842"/>
    </source>
</evidence>
<name>A0A8H4A0L1_GIGMA</name>
<keyword evidence="9" id="KW-0460">Magnesium</keyword>
<dbReference type="Gene3D" id="3.40.50.1010">
    <property type="entry name" value="5'-nuclease"/>
    <property type="match status" value="1"/>
</dbReference>
<evidence type="ECO:0000256" key="7">
    <source>
        <dbReference type="ARBA" id="ARBA00022801"/>
    </source>
</evidence>
<dbReference type="CDD" id="cd09908">
    <property type="entry name" value="H3TH_EXO1"/>
    <property type="match status" value="1"/>
</dbReference>
<dbReference type="InterPro" id="IPR037315">
    <property type="entry name" value="EXO1_H3TH"/>
</dbReference>
<dbReference type="Pfam" id="PF00752">
    <property type="entry name" value="XPG_N"/>
    <property type="match status" value="1"/>
</dbReference>
<protein>
    <submittedName>
        <fullName evidence="17">PIN domain-like protein</fullName>
    </submittedName>
</protein>
<dbReference type="GO" id="GO:0017108">
    <property type="term" value="F:5'-flap endonuclease activity"/>
    <property type="evidence" value="ECO:0007669"/>
    <property type="project" value="TreeGrafter"/>
</dbReference>
<evidence type="ECO:0000313" key="18">
    <source>
        <dbReference type="Proteomes" id="UP000439903"/>
    </source>
</evidence>
<keyword evidence="14" id="KW-0802">TPR repeat</keyword>
<dbReference type="InterPro" id="IPR036279">
    <property type="entry name" value="5-3_exonuclease_C_sf"/>
</dbReference>
<evidence type="ECO:0000259" key="15">
    <source>
        <dbReference type="SMART" id="SM00484"/>
    </source>
</evidence>
<keyword evidence="10" id="KW-0267">Excision nuclease</keyword>
<feature type="domain" description="XPG N-terminal" evidence="16">
    <location>
        <begin position="1"/>
        <end position="99"/>
    </location>
</feature>
<evidence type="ECO:0000313" key="17">
    <source>
        <dbReference type="EMBL" id="KAF0388608.1"/>
    </source>
</evidence>
<keyword evidence="12" id="KW-0234">DNA repair</keyword>
<keyword evidence="7" id="KW-0378">Hydrolase</keyword>
<sequence>MGIQCLIQALKSIHTNISIAKYAGRVVGVDAYCWLHKGIHTCITELAMNRPTTKYVDYCMRRVRMMKQYNVRPLIVFDGGFLPAKSITEVIREEKRKEYRMKGQELYKKGQIREAMTFLEKSIDITPEMAYKFIKALRDEDVEYVVAPYEADAQLAYLEKKNKIAAIITEDSDLLVFGCKTVIYKMDSNGNGIEISRDKFGQVQEINMLGWTDKQFRHMTMLSGCDYLPSIVGIGLKSAYKYVRKFKTAEKIIKLLMDGKMEVPPDYSYNFRRAELAFLYQRVFDIETKCLVTLNPIPEDLDINPDTNFIGPDLDSDVALGIAIGEINPLTKKPIINTLMIAENDSSKSRMRQKLKDISNGGIVSETAMGVDPFFQDLNVTNSNSSDNKKEMNTITDNIKTGAIEMLEKGITPTLAKLPSENIAGTDLEVLNQTQYGSAIVTKPKKRRLIESSESSQDNITAINGSESSSIHDTKLVVQNGDQKLFVTENLRRVSDGWKAKYIRTHKKFRKTID</sequence>
<comment type="cofactor">
    <cofactor evidence="1">
        <name>Mg(2+)</name>
        <dbReference type="ChEBI" id="CHEBI:18420"/>
    </cofactor>
</comment>
<dbReference type="InterPro" id="IPR044752">
    <property type="entry name" value="PIN-like_EXO1"/>
</dbReference>
<dbReference type="AlphaFoldDB" id="A0A8H4A0L1"/>
<dbReference type="PANTHER" id="PTHR11081">
    <property type="entry name" value="FLAP ENDONUCLEASE FAMILY MEMBER"/>
    <property type="match status" value="1"/>
</dbReference>
<dbReference type="GO" id="GO:0006281">
    <property type="term" value="P:DNA repair"/>
    <property type="evidence" value="ECO:0007669"/>
    <property type="project" value="UniProtKB-KW"/>
</dbReference>
<evidence type="ECO:0000256" key="6">
    <source>
        <dbReference type="ARBA" id="ARBA00022763"/>
    </source>
</evidence>
<organism evidence="17 18">
    <name type="scientific">Gigaspora margarita</name>
    <dbReference type="NCBI Taxonomy" id="4874"/>
    <lineage>
        <taxon>Eukaryota</taxon>
        <taxon>Fungi</taxon>
        <taxon>Fungi incertae sedis</taxon>
        <taxon>Mucoromycota</taxon>
        <taxon>Glomeromycotina</taxon>
        <taxon>Glomeromycetes</taxon>
        <taxon>Diversisporales</taxon>
        <taxon>Gigasporaceae</taxon>
        <taxon>Gigaspora</taxon>
    </lineage>
</organism>
<keyword evidence="8" id="KW-0269">Exonuclease</keyword>
<dbReference type="GO" id="GO:0035312">
    <property type="term" value="F:5'-3' DNA exonuclease activity"/>
    <property type="evidence" value="ECO:0007669"/>
    <property type="project" value="InterPro"/>
</dbReference>
<keyword evidence="6" id="KW-0227">DNA damage</keyword>
<dbReference type="SUPFAM" id="SSF47807">
    <property type="entry name" value="5' to 3' exonuclease, C-terminal subdomain"/>
    <property type="match status" value="1"/>
</dbReference>
<evidence type="ECO:0000259" key="16">
    <source>
        <dbReference type="SMART" id="SM00485"/>
    </source>
</evidence>
<dbReference type="InterPro" id="IPR019974">
    <property type="entry name" value="XPG_CS"/>
</dbReference>
<keyword evidence="13" id="KW-0539">Nucleus</keyword>
<dbReference type="SMART" id="SM00485">
    <property type="entry name" value="XPGN"/>
    <property type="match status" value="1"/>
</dbReference>
<evidence type="ECO:0000256" key="3">
    <source>
        <dbReference type="ARBA" id="ARBA00010563"/>
    </source>
</evidence>
<dbReference type="Pfam" id="PF00867">
    <property type="entry name" value="XPG_I"/>
    <property type="match status" value="1"/>
</dbReference>
<dbReference type="SMART" id="SM00279">
    <property type="entry name" value="HhH2"/>
    <property type="match status" value="1"/>
</dbReference>
<evidence type="ECO:0000256" key="13">
    <source>
        <dbReference type="ARBA" id="ARBA00023242"/>
    </source>
</evidence>
<keyword evidence="5" id="KW-0479">Metal-binding</keyword>
<comment type="similarity">
    <text evidence="3">Belongs to the XPG/RAD2 endonuclease family. EXO1 subfamily.</text>
</comment>
<dbReference type="Gene3D" id="1.10.150.20">
    <property type="entry name" value="5' to 3' exonuclease, C-terminal subdomain"/>
    <property type="match status" value="1"/>
</dbReference>
<evidence type="ECO:0000256" key="5">
    <source>
        <dbReference type="ARBA" id="ARBA00022723"/>
    </source>
</evidence>
<dbReference type="PROSITE" id="PS00841">
    <property type="entry name" value="XPG_1"/>
    <property type="match status" value="1"/>
</dbReference>
<dbReference type="GO" id="GO:0005634">
    <property type="term" value="C:nucleus"/>
    <property type="evidence" value="ECO:0007669"/>
    <property type="project" value="UniProtKB-SubCell"/>
</dbReference>
<keyword evidence="11" id="KW-0238">DNA-binding</keyword>
<keyword evidence="4" id="KW-0540">Nuclease</keyword>
<keyword evidence="18" id="KW-1185">Reference proteome</keyword>
<dbReference type="FunFam" id="1.10.150.20:FF:000011">
    <property type="entry name" value="exonuclease 1"/>
    <property type="match status" value="1"/>
</dbReference>
<evidence type="ECO:0000256" key="11">
    <source>
        <dbReference type="ARBA" id="ARBA00023125"/>
    </source>
</evidence>
<evidence type="ECO:0000256" key="14">
    <source>
        <dbReference type="PROSITE-ProRule" id="PRU00339"/>
    </source>
</evidence>
<dbReference type="InterPro" id="IPR008918">
    <property type="entry name" value="HhH2"/>
</dbReference>
<proteinExistence type="inferred from homology"/>
<evidence type="ECO:0000256" key="1">
    <source>
        <dbReference type="ARBA" id="ARBA00001946"/>
    </source>
</evidence>
<evidence type="ECO:0000256" key="2">
    <source>
        <dbReference type="ARBA" id="ARBA00004123"/>
    </source>
</evidence>
<dbReference type="PRINTS" id="PR00853">
    <property type="entry name" value="XPGRADSUPER"/>
</dbReference>
<dbReference type="EMBL" id="WTPW01002268">
    <property type="protein sequence ID" value="KAF0388608.1"/>
    <property type="molecule type" value="Genomic_DNA"/>
</dbReference>
<evidence type="ECO:0000256" key="8">
    <source>
        <dbReference type="ARBA" id="ARBA00022839"/>
    </source>
</evidence>
<dbReference type="InterPro" id="IPR029060">
    <property type="entry name" value="PIN-like_dom_sf"/>
</dbReference>
<dbReference type="InterPro" id="IPR006086">
    <property type="entry name" value="XPG-I_dom"/>
</dbReference>
<dbReference type="GO" id="GO:0003677">
    <property type="term" value="F:DNA binding"/>
    <property type="evidence" value="ECO:0007669"/>
    <property type="project" value="UniProtKB-KW"/>
</dbReference>
<dbReference type="InterPro" id="IPR019734">
    <property type="entry name" value="TPR_rpt"/>
</dbReference>
<evidence type="ECO:0000256" key="12">
    <source>
        <dbReference type="ARBA" id="ARBA00023204"/>
    </source>
</evidence>
<dbReference type="GO" id="GO:0046872">
    <property type="term" value="F:metal ion binding"/>
    <property type="evidence" value="ECO:0007669"/>
    <property type="project" value="UniProtKB-KW"/>
</dbReference>
<comment type="caution">
    <text evidence="17">The sequence shown here is derived from an EMBL/GenBank/DDBJ whole genome shotgun (WGS) entry which is preliminary data.</text>
</comment>
<gene>
    <name evidence="17" type="ORF">F8M41_011005</name>
</gene>
<dbReference type="CDD" id="cd09857">
    <property type="entry name" value="PIN_EXO1"/>
    <property type="match status" value="1"/>
</dbReference>
<feature type="repeat" description="TPR" evidence="14">
    <location>
        <begin position="96"/>
        <end position="129"/>
    </location>
</feature>
<dbReference type="PANTHER" id="PTHR11081:SF65">
    <property type="entry name" value="DNA DAMAGE-INDUCIBLE PROTEIN DIN7-RELATED"/>
    <property type="match status" value="1"/>
</dbReference>
<dbReference type="Proteomes" id="UP000439903">
    <property type="component" value="Unassembled WGS sequence"/>
</dbReference>
<feature type="domain" description="XPG-I" evidence="15">
    <location>
        <begin position="138"/>
        <end position="208"/>
    </location>
</feature>
<dbReference type="FunFam" id="3.40.50.1010:FF:000002">
    <property type="entry name" value="Exonuclease 1, putative"/>
    <property type="match status" value="1"/>
</dbReference>
<evidence type="ECO:0000256" key="10">
    <source>
        <dbReference type="ARBA" id="ARBA00022881"/>
    </source>
</evidence>
<dbReference type="InterPro" id="IPR006084">
    <property type="entry name" value="XPG/Rad2"/>
</dbReference>
<reference evidence="17 18" key="1">
    <citation type="journal article" date="2019" name="Environ. Microbiol.">
        <title>At the nexus of three kingdoms: the genome of the mycorrhizal fungus Gigaspora margarita provides insights into plant, endobacterial and fungal interactions.</title>
        <authorList>
            <person name="Venice F."/>
            <person name="Ghignone S."/>
            <person name="Salvioli di Fossalunga A."/>
            <person name="Amselem J."/>
            <person name="Novero M."/>
            <person name="Xianan X."/>
            <person name="Sedzielewska Toro K."/>
            <person name="Morin E."/>
            <person name="Lipzen A."/>
            <person name="Grigoriev I.V."/>
            <person name="Henrissat B."/>
            <person name="Martin F.M."/>
            <person name="Bonfante P."/>
        </authorList>
    </citation>
    <scope>NUCLEOTIDE SEQUENCE [LARGE SCALE GENOMIC DNA]</scope>
    <source>
        <strain evidence="17 18">BEG34</strain>
    </source>
</reference>
<comment type="subcellular location">
    <subcellularLocation>
        <location evidence="2">Nucleus</location>
    </subcellularLocation>
</comment>
<evidence type="ECO:0000256" key="4">
    <source>
        <dbReference type="ARBA" id="ARBA00022722"/>
    </source>
</evidence>
<dbReference type="SUPFAM" id="SSF88723">
    <property type="entry name" value="PIN domain-like"/>
    <property type="match status" value="1"/>
</dbReference>
<dbReference type="SMART" id="SM00484">
    <property type="entry name" value="XPGI"/>
    <property type="match status" value="1"/>
</dbReference>
<dbReference type="PROSITE" id="PS50005">
    <property type="entry name" value="TPR"/>
    <property type="match status" value="1"/>
</dbReference>
<accession>A0A8H4A0L1</accession>
<dbReference type="InterPro" id="IPR006085">
    <property type="entry name" value="XPG_DNA_repair_N"/>
</dbReference>
<dbReference type="OrthoDB" id="26491at2759"/>